<dbReference type="Gene3D" id="1.20.1070.10">
    <property type="entry name" value="Rhodopsin 7-helix transmembrane proteins"/>
    <property type="match status" value="1"/>
</dbReference>
<protein>
    <recommendedName>
        <fullName evidence="12">Diuretic hormone receptor</fullName>
    </recommendedName>
</protein>
<dbReference type="InterPro" id="IPR017981">
    <property type="entry name" value="GPCR_2-like_7TM"/>
</dbReference>
<dbReference type="SUPFAM" id="SSF81321">
    <property type="entry name" value="Family A G protein-coupled receptor-like"/>
    <property type="match status" value="1"/>
</dbReference>
<dbReference type="GO" id="GO:0007166">
    <property type="term" value="P:cell surface receptor signaling pathway"/>
    <property type="evidence" value="ECO:0007669"/>
    <property type="project" value="InterPro"/>
</dbReference>
<evidence type="ECO:0000256" key="9">
    <source>
        <dbReference type="ARBA" id="ARBA00023180"/>
    </source>
</evidence>
<evidence type="ECO:0000256" key="5">
    <source>
        <dbReference type="ARBA" id="ARBA00022989"/>
    </source>
</evidence>
<dbReference type="GO" id="GO:0005886">
    <property type="term" value="C:plasma membrane"/>
    <property type="evidence" value="ECO:0007669"/>
    <property type="project" value="UniProtKB-SubCell"/>
</dbReference>
<comment type="subcellular location">
    <subcellularLocation>
        <location evidence="1">Cell membrane</location>
        <topology evidence="1">Multi-pass membrane protein</topology>
    </subcellularLocation>
</comment>
<feature type="transmembrane region" description="Helical" evidence="13">
    <location>
        <begin position="277"/>
        <end position="297"/>
    </location>
</feature>
<evidence type="ECO:0000256" key="8">
    <source>
        <dbReference type="ARBA" id="ARBA00023170"/>
    </source>
</evidence>
<keyword evidence="4 13" id="KW-0812">Transmembrane</keyword>
<dbReference type="InterPro" id="IPR002001">
    <property type="entry name" value="GPCR_2_diuretic_rcpt"/>
</dbReference>
<keyword evidence="17" id="KW-1185">Reference proteome</keyword>
<dbReference type="InterPro" id="IPR050332">
    <property type="entry name" value="GPCR_2"/>
</dbReference>
<comment type="similarity">
    <text evidence="2">Belongs to the G-protein coupled receptor 2 family.</text>
</comment>
<dbReference type="GO" id="GO:0008036">
    <property type="term" value="F:diuretic hormone receptor activity"/>
    <property type="evidence" value="ECO:0007669"/>
    <property type="project" value="InterPro"/>
</dbReference>
<dbReference type="InterPro" id="IPR000832">
    <property type="entry name" value="GPCR_2_secretin-like"/>
</dbReference>
<dbReference type="GO" id="GO:0007188">
    <property type="term" value="P:adenylate cyclase-modulating G protein-coupled receptor signaling pathway"/>
    <property type="evidence" value="ECO:0007669"/>
    <property type="project" value="TreeGrafter"/>
</dbReference>
<dbReference type="AlphaFoldDB" id="A0A4Y2HYA3"/>
<dbReference type="Proteomes" id="UP000499080">
    <property type="component" value="Unassembled WGS sequence"/>
</dbReference>
<evidence type="ECO:0000256" key="3">
    <source>
        <dbReference type="ARBA" id="ARBA00022475"/>
    </source>
</evidence>
<dbReference type="FunFam" id="1.20.1070.10:FF:000155">
    <property type="entry name" value="diuretic hormone receptor isoform X1"/>
    <property type="match status" value="1"/>
</dbReference>
<evidence type="ECO:0000256" key="6">
    <source>
        <dbReference type="ARBA" id="ARBA00023040"/>
    </source>
</evidence>
<feature type="domain" description="G-protein coupled receptors family 2 profile 2" evidence="15">
    <location>
        <begin position="240"/>
        <end position="492"/>
    </location>
</feature>
<keyword evidence="10" id="KW-0807">Transducer</keyword>
<dbReference type="PROSITE" id="PS00649">
    <property type="entry name" value="G_PROTEIN_RECEP_F2_1"/>
    <property type="match status" value="1"/>
</dbReference>
<feature type="domain" description="G-protein coupled receptors family 2 profile 1" evidence="14">
    <location>
        <begin position="159"/>
        <end position="223"/>
    </location>
</feature>
<evidence type="ECO:0000259" key="15">
    <source>
        <dbReference type="PROSITE" id="PS50261"/>
    </source>
</evidence>
<dbReference type="EMBL" id="BGPR01002238">
    <property type="protein sequence ID" value="GBM70225.1"/>
    <property type="molecule type" value="Genomic_DNA"/>
</dbReference>
<dbReference type="SUPFAM" id="SSF111418">
    <property type="entry name" value="Hormone receptor domain"/>
    <property type="match status" value="1"/>
</dbReference>
<keyword evidence="6" id="KW-0297">G-protein coupled receptor</keyword>
<dbReference type="PANTHER" id="PTHR45620">
    <property type="entry name" value="PDF RECEPTOR-LIKE PROTEIN-RELATED"/>
    <property type="match status" value="1"/>
</dbReference>
<dbReference type="PANTHER" id="PTHR45620:SF15">
    <property type="entry name" value="DIURETIC HORMONE 44 RECEPTOR 1-RELATED"/>
    <property type="match status" value="1"/>
</dbReference>
<evidence type="ECO:0000313" key="16">
    <source>
        <dbReference type="EMBL" id="GBM70225.1"/>
    </source>
</evidence>
<gene>
    <name evidence="16" type="primary">DIHR_3</name>
    <name evidence="16" type="ORF">AVEN_233881_1</name>
</gene>
<feature type="transmembrane region" description="Helical" evidence="13">
    <location>
        <begin position="470"/>
        <end position="491"/>
    </location>
</feature>
<keyword evidence="3" id="KW-1003">Cell membrane</keyword>
<dbReference type="OrthoDB" id="6022368at2759"/>
<evidence type="ECO:0000256" key="12">
    <source>
        <dbReference type="ARBA" id="ARBA00071387"/>
    </source>
</evidence>
<dbReference type="Gene3D" id="4.10.1240.10">
    <property type="entry name" value="GPCR, family 2, extracellular hormone receptor domain"/>
    <property type="match status" value="1"/>
</dbReference>
<organism evidence="16 17">
    <name type="scientific">Araneus ventricosus</name>
    <name type="common">Orbweaver spider</name>
    <name type="synonym">Epeira ventricosa</name>
    <dbReference type="NCBI Taxonomy" id="182803"/>
    <lineage>
        <taxon>Eukaryota</taxon>
        <taxon>Metazoa</taxon>
        <taxon>Ecdysozoa</taxon>
        <taxon>Arthropoda</taxon>
        <taxon>Chelicerata</taxon>
        <taxon>Arachnida</taxon>
        <taxon>Araneae</taxon>
        <taxon>Araneomorphae</taxon>
        <taxon>Entelegynae</taxon>
        <taxon>Araneoidea</taxon>
        <taxon>Araneidae</taxon>
        <taxon>Araneus</taxon>
    </lineage>
</organism>
<reference evidence="16 17" key="1">
    <citation type="journal article" date="2019" name="Sci. Rep.">
        <title>Orb-weaving spider Araneus ventricosus genome elucidates the spidroin gene catalogue.</title>
        <authorList>
            <person name="Kono N."/>
            <person name="Nakamura H."/>
            <person name="Ohtoshi R."/>
            <person name="Moran D.A.P."/>
            <person name="Shinohara A."/>
            <person name="Yoshida Y."/>
            <person name="Fujiwara M."/>
            <person name="Mori M."/>
            <person name="Tomita M."/>
            <person name="Arakawa K."/>
        </authorList>
    </citation>
    <scope>NUCLEOTIDE SEQUENCE [LARGE SCALE GENOMIC DNA]</scope>
</reference>
<proteinExistence type="inferred from homology"/>
<feature type="transmembrane region" description="Helical" evidence="13">
    <location>
        <begin position="441"/>
        <end position="458"/>
    </location>
</feature>
<evidence type="ECO:0000256" key="10">
    <source>
        <dbReference type="ARBA" id="ARBA00023224"/>
    </source>
</evidence>
<feature type="transmembrane region" description="Helical" evidence="13">
    <location>
        <begin position="243"/>
        <end position="265"/>
    </location>
</feature>
<comment type="function">
    <text evidence="11">Receptor for the insect diurectic hormone. The activity of this receptor is mediated by G proteins which activate adenylyl cyclase.</text>
</comment>
<accession>A0A4Y2HYA3</accession>
<keyword evidence="8 16" id="KW-0675">Receptor</keyword>
<evidence type="ECO:0000256" key="1">
    <source>
        <dbReference type="ARBA" id="ARBA00004651"/>
    </source>
</evidence>
<dbReference type="PRINTS" id="PR00249">
    <property type="entry name" value="GPCRSECRETIN"/>
</dbReference>
<dbReference type="InterPro" id="IPR017983">
    <property type="entry name" value="GPCR_2_secretin-like_CS"/>
</dbReference>
<evidence type="ECO:0000256" key="2">
    <source>
        <dbReference type="ARBA" id="ARBA00005314"/>
    </source>
</evidence>
<keyword evidence="9" id="KW-0325">Glycoprotein</keyword>
<name>A0A4Y2HYA3_ARAVE</name>
<dbReference type="Pfam" id="PF02793">
    <property type="entry name" value="HRM"/>
    <property type="match status" value="1"/>
</dbReference>
<comment type="caution">
    <text evidence="16">The sequence shown here is derived from an EMBL/GenBank/DDBJ whole genome shotgun (WGS) entry which is preliminary data.</text>
</comment>
<dbReference type="GO" id="GO:0008528">
    <property type="term" value="F:G protein-coupled peptide receptor activity"/>
    <property type="evidence" value="ECO:0007669"/>
    <property type="project" value="TreeGrafter"/>
</dbReference>
<sequence length="572" mass="64398">MLLCPYSKASAAGQGGPDLLRDLIISIWCKLCKRACCTLNLSSQTFFLWRVRNFGAGFRLKCAPCHLTNVENAEARLKVTVAPYTTDLQWNRDSNLEPSDPETVALPLGPRISALTSTKVYYPSLKTCTKIKDENYYILSLEDVAMEIQHEFKVVWPVELFCNSTWDGISCWPTTAAGSTANVPCFEEFNGVRYDITTNASRQCLENGTWSPWSNYRECKPITLPEDDEFFQVLWDMKEAATIYYVGYGISLVALSLALFVFFHFKDLRCLRNTIHTNLMVTYLLIDLTWIITATLQSNPNPAFAKVACFLVILLTYLMATNFFWMFVEGLYLYMLVVKTFSIDKIQFRTYVCIGWGIPAIVAAAWAIVKGTAGGASEEPLASRGCPWQNKDYYDYVFSCPVMLVLLINIFFLAKIMWVLITKLRASNTVESKQYRKAAKALLVLIPLLGVTYIVVIATPSDPVAEVVFIYIQATLLSIQGFAVAVLYCFLNGEVQNSLRHHLERWRTQKSVGKTPRHSVGHLSPHHGESIALYRDRGARESCTSFTTTTSVVNLPKRSGSANHLAVQDDML</sequence>
<dbReference type="PRINTS" id="PR01127">
    <property type="entry name" value="DIUHORMONER"/>
</dbReference>
<dbReference type="InterPro" id="IPR036445">
    <property type="entry name" value="GPCR_2_extracell_dom_sf"/>
</dbReference>
<evidence type="ECO:0000256" key="11">
    <source>
        <dbReference type="ARBA" id="ARBA00054836"/>
    </source>
</evidence>
<keyword evidence="7 13" id="KW-0472">Membrane</keyword>
<evidence type="ECO:0000256" key="4">
    <source>
        <dbReference type="ARBA" id="ARBA00022692"/>
    </source>
</evidence>
<feature type="transmembrane region" description="Helical" evidence="13">
    <location>
        <begin position="396"/>
        <end position="421"/>
    </location>
</feature>
<dbReference type="SMART" id="SM00008">
    <property type="entry name" value="HormR"/>
    <property type="match status" value="1"/>
</dbReference>
<feature type="transmembrane region" description="Helical" evidence="13">
    <location>
        <begin position="348"/>
        <end position="369"/>
    </location>
</feature>
<dbReference type="PROSITE" id="PS00650">
    <property type="entry name" value="G_PROTEIN_RECEP_F2_2"/>
    <property type="match status" value="1"/>
</dbReference>
<keyword evidence="5 13" id="KW-1133">Transmembrane helix</keyword>
<dbReference type="GO" id="GO:0017046">
    <property type="term" value="F:peptide hormone binding"/>
    <property type="evidence" value="ECO:0007669"/>
    <property type="project" value="TreeGrafter"/>
</dbReference>
<dbReference type="PROSITE" id="PS50227">
    <property type="entry name" value="G_PROTEIN_RECEP_F2_3"/>
    <property type="match status" value="1"/>
</dbReference>
<evidence type="ECO:0000313" key="17">
    <source>
        <dbReference type="Proteomes" id="UP000499080"/>
    </source>
</evidence>
<dbReference type="PROSITE" id="PS50261">
    <property type="entry name" value="G_PROTEIN_RECEP_F2_4"/>
    <property type="match status" value="1"/>
</dbReference>
<evidence type="ECO:0000259" key="14">
    <source>
        <dbReference type="PROSITE" id="PS50227"/>
    </source>
</evidence>
<dbReference type="Pfam" id="PF00002">
    <property type="entry name" value="7tm_2"/>
    <property type="match status" value="1"/>
</dbReference>
<feature type="transmembrane region" description="Helical" evidence="13">
    <location>
        <begin position="303"/>
        <end position="328"/>
    </location>
</feature>
<dbReference type="InterPro" id="IPR001879">
    <property type="entry name" value="GPCR_2_extracellular_dom"/>
</dbReference>
<evidence type="ECO:0000256" key="13">
    <source>
        <dbReference type="SAM" id="Phobius"/>
    </source>
</evidence>
<evidence type="ECO:0000256" key="7">
    <source>
        <dbReference type="ARBA" id="ARBA00023136"/>
    </source>
</evidence>